<dbReference type="SUPFAM" id="SSF47413">
    <property type="entry name" value="lambda repressor-like DNA-binding domains"/>
    <property type="match status" value="1"/>
</dbReference>
<name>A0ABW1UR31_9LACO</name>
<dbReference type="Gene3D" id="1.25.40.10">
    <property type="entry name" value="Tetratricopeptide repeat domain"/>
    <property type="match status" value="1"/>
</dbReference>
<dbReference type="PROSITE" id="PS50943">
    <property type="entry name" value="HTH_CROC1"/>
    <property type="match status" value="1"/>
</dbReference>
<dbReference type="InterPro" id="IPR053163">
    <property type="entry name" value="HTH-type_regulator_Rgg"/>
</dbReference>
<sequence>MDNLGKTLKEKRIALHLSQKKACENICSQPMLSSIEQGKYIPNSHILILLCKRLRINIDQLSLSSNYQISSLNSFNQKLEKLCNDHNYIELKKFLLSDDTIAQVKASQQKAYYYYLSIAYLQADNDLDEFEYNLNLAMSEHPHSIALTTLDRLIFISMAVLYAKRKNSKYLDYLNNAFIKFNEVHFEDNQIILFYLAAYANILMGKNIDALNWINQGIDFATKNNSHYMLANLYYLFAKVLIAENKGDLALDSQTRSKIFTDLFNEKIFEFN</sequence>
<evidence type="ECO:0000259" key="1">
    <source>
        <dbReference type="PROSITE" id="PS50943"/>
    </source>
</evidence>
<reference evidence="3" key="1">
    <citation type="journal article" date="2019" name="Int. J. Syst. Evol. Microbiol.">
        <title>The Global Catalogue of Microorganisms (GCM) 10K type strain sequencing project: providing services to taxonomists for standard genome sequencing and annotation.</title>
        <authorList>
            <consortium name="The Broad Institute Genomics Platform"/>
            <consortium name="The Broad Institute Genome Sequencing Center for Infectious Disease"/>
            <person name="Wu L."/>
            <person name="Ma J."/>
        </authorList>
    </citation>
    <scope>NUCLEOTIDE SEQUENCE [LARGE SCALE GENOMIC DNA]</scope>
    <source>
        <strain evidence="3">CCM 8895</strain>
    </source>
</reference>
<evidence type="ECO:0000313" key="3">
    <source>
        <dbReference type="Proteomes" id="UP001596186"/>
    </source>
</evidence>
<dbReference type="PANTHER" id="PTHR37038">
    <property type="entry name" value="TRANSCRIPTIONAL REGULATOR-RELATED"/>
    <property type="match status" value="1"/>
</dbReference>
<accession>A0ABW1UR31</accession>
<feature type="domain" description="HTH cro/C1-type" evidence="1">
    <location>
        <begin position="8"/>
        <end position="61"/>
    </location>
</feature>
<protein>
    <submittedName>
        <fullName evidence="2">Helix-turn-helix domain-containing protein</fullName>
    </submittedName>
</protein>
<proteinExistence type="predicted"/>
<dbReference type="InterPro" id="IPR011990">
    <property type="entry name" value="TPR-like_helical_dom_sf"/>
</dbReference>
<dbReference type="EMBL" id="JBHSSN010000002">
    <property type="protein sequence ID" value="MFC6322173.1"/>
    <property type="molecule type" value="Genomic_DNA"/>
</dbReference>
<dbReference type="RefSeq" id="WP_125591415.1">
    <property type="nucleotide sequence ID" value="NZ_JBHSSN010000002.1"/>
</dbReference>
<dbReference type="SMART" id="SM00530">
    <property type="entry name" value="HTH_XRE"/>
    <property type="match status" value="1"/>
</dbReference>
<dbReference type="CDD" id="cd00093">
    <property type="entry name" value="HTH_XRE"/>
    <property type="match status" value="1"/>
</dbReference>
<gene>
    <name evidence="2" type="ORF">ACFP1F_00125</name>
</gene>
<dbReference type="InterPro" id="IPR010982">
    <property type="entry name" value="Lambda_DNA-bd_dom_sf"/>
</dbReference>
<dbReference type="PANTHER" id="PTHR37038:SF14">
    <property type="entry name" value="TRANSCRIPTIONAL ACTIVATOR"/>
    <property type="match status" value="1"/>
</dbReference>
<organism evidence="2 3">
    <name type="scientific">Companilactobacillus baiquanensis</name>
    <dbReference type="NCBI Taxonomy" id="2486005"/>
    <lineage>
        <taxon>Bacteria</taxon>
        <taxon>Bacillati</taxon>
        <taxon>Bacillota</taxon>
        <taxon>Bacilli</taxon>
        <taxon>Lactobacillales</taxon>
        <taxon>Lactobacillaceae</taxon>
        <taxon>Companilactobacillus</taxon>
    </lineage>
</organism>
<comment type="caution">
    <text evidence="2">The sequence shown here is derived from an EMBL/GenBank/DDBJ whole genome shotgun (WGS) entry which is preliminary data.</text>
</comment>
<evidence type="ECO:0000313" key="2">
    <source>
        <dbReference type="EMBL" id="MFC6322173.1"/>
    </source>
</evidence>
<dbReference type="InterPro" id="IPR001387">
    <property type="entry name" value="Cro/C1-type_HTH"/>
</dbReference>
<keyword evidence="3" id="KW-1185">Reference proteome</keyword>
<dbReference type="Pfam" id="PF01381">
    <property type="entry name" value="HTH_3"/>
    <property type="match status" value="1"/>
</dbReference>
<dbReference type="Proteomes" id="UP001596186">
    <property type="component" value="Unassembled WGS sequence"/>
</dbReference>